<organism evidence="13 14">
    <name type="scientific">Azotobacter chroococcum</name>
    <dbReference type="NCBI Taxonomy" id="353"/>
    <lineage>
        <taxon>Bacteria</taxon>
        <taxon>Pseudomonadati</taxon>
        <taxon>Pseudomonadota</taxon>
        <taxon>Gammaproteobacteria</taxon>
        <taxon>Pseudomonadales</taxon>
        <taxon>Pseudomonadaceae</taxon>
        <taxon>Azotobacter</taxon>
    </lineage>
</organism>
<proteinExistence type="inferred from homology"/>
<evidence type="ECO:0000256" key="1">
    <source>
        <dbReference type="ARBA" id="ARBA00004377"/>
    </source>
</evidence>
<dbReference type="InterPro" id="IPR012902">
    <property type="entry name" value="N_methyl_site"/>
</dbReference>
<keyword evidence="4" id="KW-0488">Methylation</keyword>
<dbReference type="RefSeq" id="WP_198866531.1">
    <property type="nucleotide sequence ID" value="NZ_CP066310.1"/>
</dbReference>
<evidence type="ECO:0000256" key="10">
    <source>
        <dbReference type="ARBA" id="ARBA00030775"/>
    </source>
</evidence>
<dbReference type="SUPFAM" id="SSF54523">
    <property type="entry name" value="Pili subunits"/>
    <property type="match status" value="1"/>
</dbReference>
<dbReference type="GO" id="GO:0005886">
    <property type="term" value="C:plasma membrane"/>
    <property type="evidence" value="ECO:0007669"/>
    <property type="project" value="UniProtKB-SubCell"/>
</dbReference>
<dbReference type="Proteomes" id="UP000596192">
    <property type="component" value="Chromosome"/>
</dbReference>
<name>A0AAP9YC56_9GAMM</name>
<evidence type="ECO:0000256" key="4">
    <source>
        <dbReference type="ARBA" id="ARBA00022481"/>
    </source>
</evidence>
<keyword evidence="5" id="KW-0997">Cell inner membrane</keyword>
<evidence type="ECO:0000256" key="6">
    <source>
        <dbReference type="ARBA" id="ARBA00022692"/>
    </source>
</evidence>
<dbReference type="InterPro" id="IPR045584">
    <property type="entry name" value="Pilin-like"/>
</dbReference>
<evidence type="ECO:0000256" key="5">
    <source>
        <dbReference type="ARBA" id="ARBA00022519"/>
    </source>
</evidence>
<gene>
    <name evidence="13" type="ORF">GKQ51_16910</name>
</gene>
<dbReference type="AlphaFoldDB" id="A0AAP9YC56"/>
<evidence type="ECO:0000256" key="2">
    <source>
        <dbReference type="ARBA" id="ARBA00021549"/>
    </source>
</evidence>
<evidence type="ECO:0000313" key="13">
    <source>
        <dbReference type="EMBL" id="QQE87923.1"/>
    </source>
</evidence>
<protein>
    <recommendedName>
        <fullName evidence="2">Type II secretion system protein H</fullName>
    </recommendedName>
    <alternativeName>
        <fullName evidence="10">General secretion pathway protein H</fullName>
    </alternativeName>
</protein>
<feature type="transmembrane region" description="Helical" evidence="11">
    <location>
        <begin position="32"/>
        <end position="51"/>
    </location>
</feature>
<dbReference type="Pfam" id="PF12019">
    <property type="entry name" value="GspH"/>
    <property type="match status" value="1"/>
</dbReference>
<dbReference type="Pfam" id="PF07963">
    <property type="entry name" value="N_methyl"/>
    <property type="match status" value="1"/>
</dbReference>
<dbReference type="PROSITE" id="PS00409">
    <property type="entry name" value="PROKAR_NTER_METHYL"/>
    <property type="match status" value="1"/>
</dbReference>
<comment type="similarity">
    <text evidence="9">Belongs to the GSP H family.</text>
</comment>
<sequence>MTAYSGVSAGGAGLQAGSAQVHRLRGFTLVELMVALAVLAILLGIAVPSFTEVSLSSRLRSLANALVASATLGRSEAIKRNAVVTLCASSDGATCTGDWHQGWVVRTADGTVLQAQAAAPSGYRITAGEPGIAFQPTGLGATSTTLTICRSSPSAGTQERVVEISLTGRTSVKTTTAGECPEGS</sequence>
<dbReference type="GO" id="GO:0015627">
    <property type="term" value="C:type II protein secretion system complex"/>
    <property type="evidence" value="ECO:0007669"/>
    <property type="project" value="InterPro"/>
</dbReference>
<evidence type="ECO:0000256" key="9">
    <source>
        <dbReference type="ARBA" id="ARBA00025772"/>
    </source>
</evidence>
<evidence type="ECO:0000313" key="14">
    <source>
        <dbReference type="Proteomes" id="UP000596192"/>
    </source>
</evidence>
<accession>A0AAP9YC56</accession>
<evidence type="ECO:0000256" key="11">
    <source>
        <dbReference type="SAM" id="Phobius"/>
    </source>
</evidence>
<evidence type="ECO:0000256" key="8">
    <source>
        <dbReference type="ARBA" id="ARBA00023136"/>
    </source>
</evidence>
<evidence type="ECO:0000259" key="12">
    <source>
        <dbReference type="Pfam" id="PF12019"/>
    </source>
</evidence>
<evidence type="ECO:0000256" key="7">
    <source>
        <dbReference type="ARBA" id="ARBA00022989"/>
    </source>
</evidence>
<keyword evidence="6 11" id="KW-0812">Transmembrane</keyword>
<dbReference type="GO" id="GO:0015628">
    <property type="term" value="P:protein secretion by the type II secretion system"/>
    <property type="evidence" value="ECO:0007669"/>
    <property type="project" value="InterPro"/>
</dbReference>
<dbReference type="EMBL" id="CP066310">
    <property type="protein sequence ID" value="QQE87923.1"/>
    <property type="molecule type" value="Genomic_DNA"/>
</dbReference>
<feature type="domain" description="General secretion pathway GspH" evidence="12">
    <location>
        <begin position="63"/>
        <end position="168"/>
    </location>
</feature>
<dbReference type="InterPro" id="IPR022346">
    <property type="entry name" value="T2SS_GspH"/>
</dbReference>
<comment type="subcellular location">
    <subcellularLocation>
        <location evidence="1">Cell inner membrane</location>
        <topology evidence="1">Single-pass membrane protein</topology>
    </subcellularLocation>
</comment>
<keyword evidence="8 11" id="KW-0472">Membrane</keyword>
<evidence type="ECO:0000256" key="3">
    <source>
        <dbReference type="ARBA" id="ARBA00022475"/>
    </source>
</evidence>
<reference evidence="13 14" key="1">
    <citation type="submission" date="2020-12" db="EMBL/GenBank/DDBJ databases">
        <title>Genomic Analysis and Response surface optimization of nitrogen-fixing conditions for A. chroococcum strain HR1, Isolation from rhizosphere soil.</title>
        <authorList>
            <person name="Li J."/>
            <person name="Yang H."/>
            <person name="Liu H."/>
            <person name="Wang C."/>
            <person name="Tian Y."/>
            <person name="Lu X.Y."/>
        </authorList>
    </citation>
    <scope>NUCLEOTIDE SEQUENCE [LARGE SCALE GENOMIC DNA]</scope>
    <source>
        <strain evidence="13 14">HR1</strain>
    </source>
</reference>
<dbReference type="Gene3D" id="3.55.40.10">
    <property type="entry name" value="minor pseudopilin epsh domain"/>
    <property type="match status" value="1"/>
</dbReference>
<keyword evidence="7 11" id="KW-1133">Transmembrane helix</keyword>
<dbReference type="NCBIfam" id="TIGR02532">
    <property type="entry name" value="IV_pilin_GFxxxE"/>
    <property type="match status" value="1"/>
</dbReference>
<keyword evidence="3" id="KW-1003">Cell membrane</keyword>